<proteinExistence type="predicted"/>
<feature type="compositionally biased region" description="Polar residues" evidence="1">
    <location>
        <begin position="42"/>
        <end position="51"/>
    </location>
</feature>
<dbReference type="Gene3D" id="3.30.420.10">
    <property type="entry name" value="Ribonuclease H-like superfamily/Ribonuclease H"/>
    <property type="match status" value="1"/>
</dbReference>
<dbReference type="EMBL" id="JAJVDC020000015">
    <property type="protein sequence ID" value="KAL1634520.1"/>
    <property type="molecule type" value="Genomic_DNA"/>
</dbReference>
<organism evidence="3 4">
    <name type="scientific">Neofusicoccum ribis</name>
    <dbReference type="NCBI Taxonomy" id="45134"/>
    <lineage>
        <taxon>Eukaryota</taxon>
        <taxon>Fungi</taxon>
        <taxon>Dikarya</taxon>
        <taxon>Ascomycota</taxon>
        <taxon>Pezizomycotina</taxon>
        <taxon>Dothideomycetes</taxon>
        <taxon>Dothideomycetes incertae sedis</taxon>
        <taxon>Botryosphaeriales</taxon>
        <taxon>Botryosphaeriaceae</taxon>
        <taxon>Neofusicoccum</taxon>
    </lineage>
</organism>
<accession>A0ABR3T4L5</accession>
<dbReference type="Gene3D" id="2.170.260.10">
    <property type="entry name" value="paz domain"/>
    <property type="match status" value="1"/>
</dbReference>
<name>A0ABR3T4L5_9PEZI</name>
<dbReference type="InterPro" id="IPR036085">
    <property type="entry name" value="PAZ_dom_sf"/>
</dbReference>
<dbReference type="SUPFAM" id="SSF101690">
    <property type="entry name" value="PAZ domain"/>
    <property type="match status" value="1"/>
</dbReference>
<sequence length="638" mass="71480">MASPSTPVETPKRHSKGPVNCGSPGGTNGIGDVVASKKGHTKTISNYNIPKQDTKPSRSHSQTASGTHYDAAEDQQADFLEVSSETYYGPVTTINSTVGKFFEVVEHEYTLNTPSQPVANVGSIARPTWVPLELLWVQEQPCFKYPPIRDLNIFKSVLGEREKMIRGFDINLTRSEDEVVRLLGRNELKESFFIRFKPEAETFRGRLLANGSDEELTQRLGDARPNKIITPNFKNSPKKIIFLAITCGSEKDSHEKELFKDNSTLFFKYLQDNGNLSSNQDVQFEYHSAKEVQPIHKKEKRTAIGLARALLTKAIHRFEGHTKPSTTLKDLAKPGHLLEKTMVIGASLVPGEIDSFKNLPSISTIATSTDKKFTQYRGFMRPQEAGGKTIVHLGDMVKEALKAYFEENENLPESILYFRNCVGEGDFDIIKSAETLRIADAFNEVLDEKLPEPKPSQRTDGKNLRTVFPNDAPRICIVALSKGTSTRFFSDGSSVGGDFAKNLKGGVVVDAKEFQKTSAKAREFDFYLQSYSNLCKSTDQLGFASNTHYFVLKNEPHWKLEDIEQVTNRICLVNAVEEATSYVTPACYSRKICERGRDYLRSVVGDNPNKYVGLTPQQAIEEFKKVTLVLPDKPMFWL</sequence>
<dbReference type="PANTHER" id="PTHR22891">
    <property type="entry name" value="EUKARYOTIC TRANSLATION INITIATION FACTOR 2C"/>
    <property type="match status" value="1"/>
</dbReference>
<dbReference type="Pfam" id="PF02171">
    <property type="entry name" value="Piwi"/>
    <property type="match status" value="1"/>
</dbReference>
<dbReference type="InterPro" id="IPR003165">
    <property type="entry name" value="Piwi"/>
</dbReference>
<evidence type="ECO:0000313" key="3">
    <source>
        <dbReference type="EMBL" id="KAL1634520.1"/>
    </source>
</evidence>
<evidence type="ECO:0000256" key="1">
    <source>
        <dbReference type="SAM" id="MobiDB-lite"/>
    </source>
</evidence>
<comment type="caution">
    <text evidence="3">The sequence shown here is derived from an EMBL/GenBank/DDBJ whole genome shotgun (WGS) entry which is preliminary data.</text>
</comment>
<reference evidence="3 4" key="1">
    <citation type="submission" date="2024-02" db="EMBL/GenBank/DDBJ databases">
        <title>De novo assembly and annotation of 12 fungi associated with fruit tree decline syndrome in Ontario, Canada.</title>
        <authorList>
            <person name="Sulman M."/>
            <person name="Ellouze W."/>
            <person name="Ilyukhin E."/>
        </authorList>
    </citation>
    <scope>NUCLEOTIDE SEQUENCE [LARGE SCALE GENOMIC DNA]</scope>
    <source>
        <strain evidence="3 4">M1-105</strain>
    </source>
</reference>
<dbReference type="PROSITE" id="PS50822">
    <property type="entry name" value="PIWI"/>
    <property type="match status" value="1"/>
</dbReference>
<evidence type="ECO:0000259" key="2">
    <source>
        <dbReference type="PROSITE" id="PS50822"/>
    </source>
</evidence>
<feature type="region of interest" description="Disordered" evidence="1">
    <location>
        <begin position="1"/>
        <end position="70"/>
    </location>
</feature>
<gene>
    <name evidence="3" type="ORF">SLS56_002213</name>
</gene>
<evidence type="ECO:0000313" key="4">
    <source>
        <dbReference type="Proteomes" id="UP001521116"/>
    </source>
</evidence>
<dbReference type="Proteomes" id="UP001521116">
    <property type="component" value="Unassembled WGS sequence"/>
</dbReference>
<dbReference type="InterPro" id="IPR012337">
    <property type="entry name" value="RNaseH-like_sf"/>
</dbReference>
<dbReference type="SUPFAM" id="SSF53098">
    <property type="entry name" value="Ribonuclease H-like"/>
    <property type="match status" value="1"/>
</dbReference>
<feature type="domain" description="Piwi" evidence="2">
    <location>
        <begin position="341"/>
        <end position="510"/>
    </location>
</feature>
<dbReference type="SMART" id="SM00950">
    <property type="entry name" value="Piwi"/>
    <property type="match status" value="1"/>
</dbReference>
<protein>
    <recommendedName>
        <fullName evidence="2">Piwi domain-containing protein</fullName>
    </recommendedName>
</protein>
<keyword evidence="4" id="KW-1185">Reference proteome</keyword>
<dbReference type="InterPro" id="IPR036397">
    <property type="entry name" value="RNaseH_sf"/>
</dbReference>